<sequence length="209" mass="23703">MSAPEASTAQQAESKGGEKQYCYLTVFRKGEWGFGHGIEPEPKDAEKHEKPWSVFGPHTNSLGAIATPIKILENHQYWPDPIAYIKMCRIDADKDAFRATLLEFSDEHQQERPKGFMMAAWTKLCDSGVISRENFDAGLEVMTACGLQTREHLRDVREALKKYGGLWCHSSTKEIWVDGKRRHNLELKKYNHTVQGGKELSQGGVLRIL</sequence>
<dbReference type="Proteomes" id="UP000764110">
    <property type="component" value="Unassembled WGS sequence"/>
</dbReference>
<organism evidence="1 2">
    <name type="scientific">Metarhizium humberi</name>
    <dbReference type="NCBI Taxonomy" id="2596975"/>
    <lineage>
        <taxon>Eukaryota</taxon>
        <taxon>Fungi</taxon>
        <taxon>Dikarya</taxon>
        <taxon>Ascomycota</taxon>
        <taxon>Pezizomycotina</taxon>
        <taxon>Sordariomycetes</taxon>
        <taxon>Hypocreomycetidae</taxon>
        <taxon>Hypocreales</taxon>
        <taxon>Clavicipitaceae</taxon>
        <taxon>Metarhizium</taxon>
    </lineage>
</organism>
<dbReference type="AlphaFoldDB" id="A0A9P8S5F1"/>
<name>A0A9P8S5F1_9HYPO</name>
<proteinExistence type="predicted"/>
<protein>
    <submittedName>
        <fullName evidence="1">Uncharacterized protein</fullName>
    </submittedName>
</protein>
<evidence type="ECO:0000313" key="1">
    <source>
        <dbReference type="EMBL" id="KAH0594737.1"/>
    </source>
</evidence>
<gene>
    <name evidence="1" type="ORF">MHUMG1_07571</name>
</gene>
<dbReference type="EMBL" id="JACEFI010000015">
    <property type="protein sequence ID" value="KAH0594737.1"/>
    <property type="molecule type" value="Genomic_DNA"/>
</dbReference>
<evidence type="ECO:0000313" key="2">
    <source>
        <dbReference type="Proteomes" id="UP000764110"/>
    </source>
</evidence>
<accession>A0A9P8S5F1</accession>
<reference evidence="1 2" key="1">
    <citation type="submission" date="2020-07" db="EMBL/GenBank/DDBJ databases">
        <title>Metarhizium humberi genome.</title>
        <authorList>
            <person name="Lysoe E."/>
        </authorList>
    </citation>
    <scope>NUCLEOTIDE SEQUENCE [LARGE SCALE GENOMIC DNA]</scope>
    <source>
        <strain evidence="1 2">ESALQ1638</strain>
    </source>
</reference>
<keyword evidence="2" id="KW-1185">Reference proteome</keyword>
<comment type="caution">
    <text evidence="1">The sequence shown here is derived from an EMBL/GenBank/DDBJ whole genome shotgun (WGS) entry which is preliminary data.</text>
</comment>